<dbReference type="Proteomes" id="UP000607653">
    <property type="component" value="Unassembled WGS sequence"/>
</dbReference>
<evidence type="ECO:0000256" key="1">
    <source>
        <dbReference type="SAM" id="MobiDB-lite"/>
    </source>
</evidence>
<accession>A0A822XCU3</accession>
<evidence type="ECO:0000313" key="2">
    <source>
        <dbReference type="EMBL" id="DAD19254.1"/>
    </source>
</evidence>
<evidence type="ECO:0000313" key="3">
    <source>
        <dbReference type="Proteomes" id="UP000607653"/>
    </source>
</evidence>
<feature type="compositionally biased region" description="Polar residues" evidence="1">
    <location>
        <begin position="29"/>
        <end position="41"/>
    </location>
</feature>
<comment type="caution">
    <text evidence="2">The sequence shown here is derived from an EMBL/GenBank/DDBJ whole genome shotgun (WGS) entry which is preliminary data.</text>
</comment>
<feature type="compositionally biased region" description="Basic residues" evidence="1">
    <location>
        <begin position="1"/>
        <end position="15"/>
    </location>
</feature>
<gene>
    <name evidence="2" type="ORF">HUJ06_020717</name>
</gene>
<keyword evidence="3" id="KW-1185">Reference proteome</keyword>
<name>A0A822XCU3_NELNU</name>
<dbReference type="AlphaFoldDB" id="A0A822XCU3"/>
<reference evidence="2 3" key="1">
    <citation type="journal article" date="2020" name="Mol. Biol. Evol.">
        <title>Distinct Expression and Methylation Patterns for Genes with Different Fates following a Single Whole-Genome Duplication in Flowering Plants.</title>
        <authorList>
            <person name="Shi T."/>
            <person name="Rahmani R.S."/>
            <person name="Gugger P.F."/>
            <person name="Wang M."/>
            <person name="Li H."/>
            <person name="Zhang Y."/>
            <person name="Li Z."/>
            <person name="Wang Q."/>
            <person name="Van de Peer Y."/>
            <person name="Marchal K."/>
            <person name="Chen J."/>
        </authorList>
    </citation>
    <scope>NUCLEOTIDE SEQUENCE [LARGE SCALE GENOMIC DNA]</scope>
    <source>
        <tissue evidence="2">Leaf</tissue>
    </source>
</reference>
<organism evidence="2 3">
    <name type="scientific">Nelumbo nucifera</name>
    <name type="common">Sacred lotus</name>
    <dbReference type="NCBI Taxonomy" id="4432"/>
    <lineage>
        <taxon>Eukaryota</taxon>
        <taxon>Viridiplantae</taxon>
        <taxon>Streptophyta</taxon>
        <taxon>Embryophyta</taxon>
        <taxon>Tracheophyta</taxon>
        <taxon>Spermatophyta</taxon>
        <taxon>Magnoliopsida</taxon>
        <taxon>Proteales</taxon>
        <taxon>Nelumbonaceae</taxon>
        <taxon>Nelumbo</taxon>
    </lineage>
</organism>
<protein>
    <submittedName>
        <fullName evidence="2">Uncharacterized protein</fullName>
    </submittedName>
</protein>
<feature type="region of interest" description="Disordered" evidence="1">
    <location>
        <begin position="1"/>
        <end position="69"/>
    </location>
</feature>
<sequence>MNRLYKGRQEHRRIRQLNQKKEKKRKANSTESPLKINTNRFQDMKDLQSPEDENDYNLEKQHSHLMKQG</sequence>
<dbReference type="EMBL" id="DUZY01000001">
    <property type="protein sequence ID" value="DAD19254.1"/>
    <property type="molecule type" value="Genomic_DNA"/>
</dbReference>
<proteinExistence type="predicted"/>